<dbReference type="SUPFAM" id="SSF53335">
    <property type="entry name" value="S-adenosyl-L-methionine-dependent methyltransferases"/>
    <property type="match status" value="1"/>
</dbReference>
<dbReference type="RefSeq" id="WP_093106126.1">
    <property type="nucleotide sequence ID" value="NZ_FNOS01000002.1"/>
</dbReference>
<accession>A0A1H3DQ77</accession>
<keyword evidence="3" id="KW-1185">Reference proteome</keyword>
<dbReference type="PANTHER" id="PTHR38451:SF1">
    <property type="entry name" value="TRNA (ADENINE(22)-N(1))-METHYLTRANSFERASE"/>
    <property type="match status" value="1"/>
</dbReference>
<evidence type="ECO:0000256" key="1">
    <source>
        <dbReference type="SAM" id="Coils"/>
    </source>
</evidence>
<dbReference type="InterPro" id="IPR029063">
    <property type="entry name" value="SAM-dependent_MTases_sf"/>
</dbReference>
<proteinExistence type="predicted"/>
<evidence type="ECO:0000313" key="2">
    <source>
        <dbReference type="EMBL" id="SDX68556.1"/>
    </source>
</evidence>
<dbReference type="Pfam" id="PF04816">
    <property type="entry name" value="TrmK"/>
    <property type="match status" value="1"/>
</dbReference>
<comment type="caution">
    <text evidence="2">The sequence shown here is derived from an EMBL/GenBank/DDBJ whole genome shotgun (WGS) entry which is preliminary data.</text>
</comment>
<name>A0A1H3DQ77_9BACI</name>
<evidence type="ECO:0000313" key="3">
    <source>
        <dbReference type="Proteomes" id="UP000198647"/>
    </source>
</evidence>
<dbReference type="PIRSF" id="PIRSF018637">
    <property type="entry name" value="TrmK"/>
    <property type="match status" value="1"/>
</dbReference>
<dbReference type="Gene3D" id="3.40.50.150">
    <property type="entry name" value="Vaccinia Virus protein VP39"/>
    <property type="match status" value="1"/>
</dbReference>
<feature type="coiled-coil region" evidence="1">
    <location>
        <begin position="189"/>
        <end position="230"/>
    </location>
</feature>
<dbReference type="InterPro" id="IPR006901">
    <property type="entry name" value="TrmK"/>
</dbReference>
<protein>
    <submittedName>
        <fullName evidence="2">tRNA (Adenine22-N1)-methyltransferase</fullName>
    </submittedName>
</protein>
<reference evidence="2 3" key="1">
    <citation type="submission" date="2016-10" db="EMBL/GenBank/DDBJ databases">
        <authorList>
            <person name="Varghese N."/>
            <person name="Submissions S."/>
        </authorList>
    </citation>
    <scope>NUCLEOTIDE SEQUENCE [LARGE SCALE GENOMIC DNA]</scope>
    <source>
        <strain evidence="2 3">DSM 20748</strain>
    </source>
</reference>
<organism evidence="2 3">
    <name type="scientific">Salimicrobium album</name>
    <dbReference type="NCBI Taxonomy" id="50717"/>
    <lineage>
        <taxon>Bacteria</taxon>
        <taxon>Bacillati</taxon>
        <taxon>Bacillota</taxon>
        <taxon>Bacilli</taxon>
        <taxon>Bacillales</taxon>
        <taxon>Bacillaceae</taxon>
        <taxon>Salimicrobium</taxon>
    </lineage>
</organism>
<sequence length="236" mass="27114">MVRLSERLSLIAGYLPEETYFADIGSDHAYLPVYFCLNHPEAKALAGEVNEGPLNSAEKVIKEYDVHNRVEARKGDGLDVLEGRNVSEVVIAGMGGPLIASILERGKDRLRDVRRLLLQPNIHSGIVRRWLEENGFALVDEKIIEENNHIYEILIADRGAPSSLYTKDCKETELWLGPILMKEKTEAFRKKWERQLKKNMEILHQLERAADEQESKKKEIIKEIDILKEVLYHEND</sequence>
<dbReference type="Gene3D" id="1.10.287.1890">
    <property type="match status" value="1"/>
</dbReference>
<gene>
    <name evidence="2" type="ORF">SAMN04488081_1053</name>
</gene>
<dbReference type="Proteomes" id="UP000198647">
    <property type="component" value="Unassembled WGS sequence"/>
</dbReference>
<dbReference type="PANTHER" id="PTHR38451">
    <property type="entry name" value="TRNA (ADENINE(22)-N(1))-METHYLTRANSFERASE"/>
    <property type="match status" value="1"/>
</dbReference>
<dbReference type="EMBL" id="FNOS01000002">
    <property type="protein sequence ID" value="SDX68556.1"/>
    <property type="molecule type" value="Genomic_DNA"/>
</dbReference>
<keyword evidence="1" id="KW-0175">Coiled coil</keyword>